<dbReference type="SUPFAM" id="SSF55874">
    <property type="entry name" value="ATPase domain of HSP90 chaperone/DNA topoisomerase II/histidine kinase"/>
    <property type="match status" value="1"/>
</dbReference>
<organism evidence="1 2">
    <name type="scientific">Raoultibacter timonensis</name>
    <dbReference type="NCBI Taxonomy" id="1907662"/>
    <lineage>
        <taxon>Bacteria</taxon>
        <taxon>Bacillati</taxon>
        <taxon>Actinomycetota</taxon>
        <taxon>Coriobacteriia</taxon>
        <taxon>Eggerthellales</taxon>
        <taxon>Eggerthellaceae</taxon>
        <taxon>Raoultibacter</taxon>
    </lineage>
</organism>
<dbReference type="InterPro" id="IPR036890">
    <property type="entry name" value="HATPase_C_sf"/>
</dbReference>
<evidence type="ECO:0000313" key="1">
    <source>
        <dbReference type="EMBL" id="BDE96387.1"/>
    </source>
</evidence>
<name>A0ABM7WJ96_9ACTN</name>
<evidence type="ECO:0008006" key="3">
    <source>
        <dbReference type="Google" id="ProtNLM"/>
    </source>
</evidence>
<dbReference type="Pfam" id="PF13589">
    <property type="entry name" value="HATPase_c_3"/>
    <property type="match status" value="1"/>
</dbReference>
<protein>
    <recommendedName>
        <fullName evidence="3">Histidine kinase/DNA gyrase B/HSP90-like ATPase</fullName>
    </recommendedName>
</protein>
<dbReference type="RefSeq" id="WP_244385715.1">
    <property type="nucleotide sequence ID" value="NZ_AP025564.1"/>
</dbReference>
<keyword evidence="2" id="KW-1185">Reference proteome</keyword>
<accession>A0ABM7WJ96</accession>
<dbReference type="Gene3D" id="3.30.565.10">
    <property type="entry name" value="Histidine kinase-like ATPase, C-terminal domain"/>
    <property type="match status" value="1"/>
</dbReference>
<reference evidence="1 2" key="1">
    <citation type="submission" date="2022-01" db="EMBL/GenBank/DDBJ databases">
        <title>Novel bile acid biosynthetic pathways are enriched in the microbiome of centenarians.</title>
        <authorList>
            <person name="Sato Y."/>
            <person name="Atarashi K."/>
            <person name="Plichta R.D."/>
            <person name="Arai Y."/>
            <person name="Sasajima S."/>
            <person name="Kearney M.S."/>
            <person name="Suda W."/>
            <person name="Takeshita K."/>
            <person name="Sasaki T."/>
            <person name="Okamoto S."/>
            <person name="Skelly N.A."/>
            <person name="Okamura Y."/>
            <person name="Vlamakis H."/>
            <person name="Li Y."/>
            <person name="Tanoue T."/>
            <person name="Takei H."/>
            <person name="Nittono H."/>
            <person name="Narushima S."/>
            <person name="Irie J."/>
            <person name="Itoh H."/>
            <person name="Moriya K."/>
            <person name="Sugiura Y."/>
            <person name="Suematsu M."/>
            <person name="Moritoki N."/>
            <person name="Shibata S."/>
            <person name="Littman R.D."/>
            <person name="Fischbach A.M."/>
            <person name="Uwamino Y."/>
            <person name="Inoue T."/>
            <person name="Honda A."/>
            <person name="Hattori M."/>
            <person name="Murai T."/>
            <person name="Xavier J.R."/>
            <person name="Hirose N."/>
            <person name="Honda K."/>
        </authorList>
    </citation>
    <scope>NUCLEOTIDE SEQUENCE [LARGE SCALE GENOMIC DNA]</scope>
    <source>
        <strain evidence="1 2">CE91-St30</strain>
    </source>
</reference>
<dbReference type="EMBL" id="AP025564">
    <property type="protein sequence ID" value="BDE96387.1"/>
    <property type="molecule type" value="Genomic_DNA"/>
</dbReference>
<sequence length="363" mass="39444">MTGQSLTSFIEEVCGDSHLRVEDDLGGGFVRLRSAEAERRQAKHDIRSTEDIVIEMLRNARDAGARSIFVALSREGSVRKICMIDDGAGVPEAMRGAIFEPRVTSKLDTMHVDKWGVHGRGMALFSIAENAESAYVVASAAGMGASLAVVTDLGRLPEKTDQSSSPVFSYSETGELQVRGPRNINRITAEFAFEHRDAVSVYSGSPTDIAATLYEYANATVSANTRAFTADPEELPVVKRLCLAVDPAGFVELARGIGLEMSERSARRIMDGSIRGLESVAETIAFEQRGPSAKKNRSASSKALSVDPRGLKIEQSDMAAFSEKLQRAFSDLAEQYYLEPGVQPEVRVARDGIHVNFPLLKLL</sequence>
<proteinExistence type="predicted"/>
<gene>
    <name evidence="1" type="ORF">CE91St30_17200</name>
</gene>
<dbReference type="Proteomes" id="UP001320544">
    <property type="component" value="Chromosome"/>
</dbReference>
<evidence type="ECO:0000313" key="2">
    <source>
        <dbReference type="Proteomes" id="UP001320544"/>
    </source>
</evidence>